<evidence type="ECO:0000313" key="5">
    <source>
        <dbReference type="EMBL" id="PHT42179.1"/>
    </source>
</evidence>
<evidence type="ECO:0000256" key="1">
    <source>
        <dbReference type="ARBA" id="ARBA00007447"/>
    </source>
</evidence>
<dbReference type="Pfam" id="PF14543">
    <property type="entry name" value="TAXi_N"/>
    <property type="match status" value="1"/>
</dbReference>
<dbReference type="InterPro" id="IPR033121">
    <property type="entry name" value="PEPTIDASE_A1"/>
</dbReference>
<dbReference type="PANTHER" id="PTHR13683">
    <property type="entry name" value="ASPARTYL PROTEASES"/>
    <property type="match status" value="1"/>
</dbReference>
<dbReference type="Gene3D" id="2.40.70.10">
    <property type="entry name" value="Acid Proteases"/>
    <property type="match status" value="2"/>
</dbReference>
<dbReference type="AlphaFoldDB" id="A0A2G2WAH9"/>
<feature type="region of interest" description="Disordered" evidence="3">
    <location>
        <begin position="527"/>
        <end position="550"/>
    </location>
</feature>
<reference evidence="5 6" key="1">
    <citation type="journal article" date="2017" name="Genome Biol.">
        <title>New reference genome sequences of hot pepper reveal the massive evolution of plant disease-resistance genes by retroduplication.</title>
        <authorList>
            <person name="Kim S."/>
            <person name="Park J."/>
            <person name="Yeom S.I."/>
            <person name="Kim Y.M."/>
            <person name="Seo E."/>
            <person name="Kim K.T."/>
            <person name="Kim M.S."/>
            <person name="Lee J.M."/>
            <person name="Cheong K."/>
            <person name="Shin H.S."/>
            <person name="Kim S.B."/>
            <person name="Han K."/>
            <person name="Lee J."/>
            <person name="Park M."/>
            <person name="Lee H.A."/>
            <person name="Lee H.Y."/>
            <person name="Lee Y."/>
            <person name="Oh S."/>
            <person name="Lee J.H."/>
            <person name="Choi E."/>
            <person name="Choi E."/>
            <person name="Lee S.E."/>
            <person name="Jeon J."/>
            <person name="Kim H."/>
            <person name="Choi G."/>
            <person name="Song H."/>
            <person name="Lee J."/>
            <person name="Lee S.C."/>
            <person name="Kwon J.K."/>
            <person name="Lee H.Y."/>
            <person name="Koo N."/>
            <person name="Hong Y."/>
            <person name="Kim R.W."/>
            <person name="Kang W.H."/>
            <person name="Huh J.H."/>
            <person name="Kang B.C."/>
            <person name="Yang T.J."/>
            <person name="Lee Y.H."/>
            <person name="Bennetzen J.L."/>
            <person name="Choi D."/>
        </authorList>
    </citation>
    <scope>NUCLEOTIDE SEQUENCE [LARGE SCALE GENOMIC DNA]</scope>
    <source>
        <strain evidence="6">cv. PBC81</strain>
    </source>
</reference>
<dbReference type="InterPro" id="IPR032799">
    <property type="entry name" value="TAXi_C"/>
</dbReference>
<protein>
    <recommendedName>
        <fullName evidence="4">Peptidase A1 domain-containing protein</fullName>
    </recommendedName>
</protein>
<dbReference type="InterPro" id="IPR008906">
    <property type="entry name" value="HATC_C_dom"/>
</dbReference>
<name>A0A2G2WAH9_CAPBA</name>
<dbReference type="PROSITE" id="PS51767">
    <property type="entry name" value="PEPTIDASE_A1"/>
    <property type="match status" value="1"/>
</dbReference>
<dbReference type="Pfam" id="PF14541">
    <property type="entry name" value="TAXi_C"/>
    <property type="match status" value="1"/>
</dbReference>
<gene>
    <name evidence="5" type="ORF">CQW23_16204</name>
</gene>
<dbReference type="SUPFAM" id="SSF50630">
    <property type="entry name" value="Acid proteases"/>
    <property type="match status" value="1"/>
</dbReference>
<accession>A0A2G2WAH9</accession>
<organism evidence="5 6">
    <name type="scientific">Capsicum baccatum</name>
    <name type="common">Peruvian pepper</name>
    <dbReference type="NCBI Taxonomy" id="33114"/>
    <lineage>
        <taxon>Eukaryota</taxon>
        <taxon>Viridiplantae</taxon>
        <taxon>Streptophyta</taxon>
        <taxon>Embryophyta</taxon>
        <taxon>Tracheophyta</taxon>
        <taxon>Spermatophyta</taxon>
        <taxon>Magnoliopsida</taxon>
        <taxon>eudicotyledons</taxon>
        <taxon>Gunneridae</taxon>
        <taxon>Pentapetalae</taxon>
        <taxon>asterids</taxon>
        <taxon>lamiids</taxon>
        <taxon>Solanales</taxon>
        <taxon>Solanaceae</taxon>
        <taxon>Solanoideae</taxon>
        <taxon>Capsiceae</taxon>
        <taxon>Capsicum</taxon>
    </lineage>
</organism>
<dbReference type="InterPro" id="IPR001461">
    <property type="entry name" value="Aspartic_peptidase_A1"/>
</dbReference>
<feature type="active site" evidence="2">
    <location>
        <position position="341"/>
    </location>
</feature>
<comment type="similarity">
    <text evidence="1">Belongs to the peptidase A1 family.</text>
</comment>
<sequence>MSTIASESAFSQGRQQLGDNRHSLGSNAINVLVCLRDWIRAERRNQGMEPEPNDELSRSKARVSHLASILGNGNSIGANRNQTRPHIEHESKSADVKVLGTTSTHYVGPGESVASFTIGTQQIQSYLVIDTGSDLVWWQCEPCADDGCYNQHDPLYDSTTSGTYETLDCFAKSESCFTSDEVVCWHSTCECLYDVIYEEGSRTRGWIAEDTITFVLDQNQEKILFRCGKDQMGGVQSFGPEYSGIAGIGRRELSGGYSLPSQFGADIMAMCLSGIDSQRSTLSFHTTPFEKTISAELLPDPSNPEFYYVDLYKVFINDKEITLNPSIWNFRNAIDYSCLVDTGTAATYFPRDLYNIFRDTFRQEVQNIRLVNGPRPGGFDTCYRVDPGVVPNFPVVKMYFGHQDPNNLLLLTHQRVMAHVRGMFWLAFFAWDEDYAILGVNQLQGIGLTFDTAENTLSFELDALYLYFRNHGHASATKDMRVLTKSHEPRPVVFEPSPTTPYDVDLRDDMFDEDDMLDMFDKVAKDGVLSPRQQRSGSNKTKKENIWRAT</sequence>
<evidence type="ECO:0000256" key="3">
    <source>
        <dbReference type="SAM" id="MobiDB-lite"/>
    </source>
</evidence>
<dbReference type="GO" id="GO:0004190">
    <property type="term" value="F:aspartic-type endopeptidase activity"/>
    <property type="evidence" value="ECO:0007669"/>
    <property type="project" value="InterPro"/>
</dbReference>
<evidence type="ECO:0000313" key="6">
    <source>
        <dbReference type="Proteomes" id="UP000224567"/>
    </source>
</evidence>
<dbReference type="Pfam" id="PF05699">
    <property type="entry name" value="Dimer_Tnp_hAT"/>
    <property type="match status" value="1"/>
</dbReference>
<dbReference type="EMBL" id="MLFT02000007">
    <property type="protein sequence ID" value="PHT42179.1"/>
    <property type="molecule type" value="Genomic_DNA"/>
</dbReference>
<keyword evidence="6" id="KW-1185">Reference proteome</keyword>
<reference evidence="6" key="2">
    <citation type="journal article" date="2017" name="J. Anim. Genet.">
        <title>Multiple reference genome sequences of hot pepper reveal the massive evolution of plant disease resistance genes by retroduplication.</title>
        <authorList>
            <person name="Kim S."/>
            <person name="Park J."/>
            <person name="Yeom S.-I."/>
            <person name="Kim Y.-M."/>
            <person name="Seo E."/>
            <person name="Kim K.-T."/>
            <person name="Kim M.-S."/>
            <person name="Lee J.M."/>
            <person name="Cheong K."/>
            <person name="Shin H.-S."/>
            <person name="Kim S.-B."/>
            <person name="Han K."/>
            <person name="Lee J."/>
            <person name="Park M."/>
            <person name="Lee H.-A."/>
            <person name="Lee H.-Y."/>
            <person name="Lee Y."/>
            <person name="Oh S."/>
            <person name="Lee J.H."/>
            <person name="Choi E."/>
            <person name="Choi E."/>
            <person name="Lee S.E."/>
            <person name="Jeon J."/>
            <person name="Kim H."/>
            <person name="Choi G."/>
            <person name="Song H."/>
            <person name="Lee J."/>
            <person name="Lee S.-C."/>
            <person name="Kwon J.-K."/>
            <person name="Lee H.-Y."/>
            <person name="Koo N."/>
            <person name="Hong Y."/>
            <person name="Kim R.W."/>
            <person name="Kang W.-H."/>
            <person name="Huh J.H."/>
            <person name="Kang B.-C."/>
            <person name="Yang T.-J."/>
            <person name="Lee Y.-H."/>
            <person name="Bennetzen J.L."/>
            <person name="Choi D."/>
        </authorList>
    </citation>
    <scope>NUCLEOTIDE SEQUENCE [LARGE SCALE GENOMIC DNA]</scope>
    <source>
        <strain evidence="6">cv. PBC81</strain>
    </source>
</reference>
<dbReference type="GO" id="GO:0006508">
    <property type="term" value="P:proteolysis"/>
    <property type="evidence" value="ECO:0007669"/>
    <property type="project" value="InterPro"/>
</dbReference>
<dbReference type="PANTHER" id="PTHR13683:SF850">
    <property type="entry name" value="PEPTIDASE A1 DOMAIN-CONTAINING PROTEIN"/>
    <property type="match status" value="1"/>
</dbReference>
<dbReference type="STRING" id="33114.A0A2G2WAH9"/>
<feature type="active site" evidence="2">
    <location>
        <position position="130"/>
    </location>
</feature>
<dbReference type="InterPro" id="IPR021109">
    <property type="entry name" value="Peptidase_aspartic_dom_sf"/>
</dbReference>
<dbReference type="InterPro" id="IPR012337">
    <property type="entry name" value="RNaseH-like_sf"/>
</dbReference>
<evidence type="ECO:0000259" key="4">
    <source>
        <dbReference type="PROSITE" id="PS51767"/>
    </source>
</evidence>
<feature type="compositionally biased region" description="Basic and acidic residues" evidence="3">
    <location>
        <begin position="541"/>
        <end position="550"/>
    </location>
</feature>
<dbReference type="InterPro" id="IPR032861">
    <property type="entry name" value="TAXi_N"/>
</dbReference>
<proteinExistence type="inferred from homology"/>
<dbReference type="SUPFAM" id="SSF53098">
    <property type="entry name" value="Ribonuclease H-like"/>
    <property type="match status" value="1"/>
</dbReference>
<evidence type="ECO:0000256" key="2">
    <source>
        <dbReference type="PIRSR" id="PIRSR601461-1"/>
    </source>
</evidence>
<dbReference type="OrthoDB" id="851873at2759"/>
<feature type="domain" description="Peptidase A1" evidence="4">
    <location>
        <begin position="112"/>
        <end position="460"/>
    </location>
</feature>
<dbReference type="GO" id="GO:0046983">
    <property type="term" value="F:protein dimerization activity"/>
    <property type="evidence" value="ECO:0007669"/>
    <property type="project" value="InterPro"/>
</dbReference>
<dbReference type="Proteomes" id="UP000224567">
    <property type="component" value="Unassembled WGS sequence"/>
</dbReference>
<comment type="caution">
    <text evidence="5">The sequence shown here is derived from an EMBL/GenBank/DDBJ whole genome shotgun (WGS) entry which is preliminary data.</text>
</comment>